<dbReference type="PANTHER" id="PTHR35851:SF1">
    <property type="entry name" value="CELL DIVISION PROTEIN FTSQ"/>
    <property type="match status" value="1"/>
</dbReference>
<keyword evidence="3 9" id="KW-0132">Cell division</keyword>
<reference evidence="9" key="1">
    <citation type="submission" date="2024-07" db="EMBL/GenBank/DDBJ databases">
        <authorList>
            <person name="Li X.-J."/>
            <person name="Wang X."/>
        </authorList>
    </citation>
    <scope>NUCLEOTIDE SEQUENCE</scope>
    <source>
        <strain evidence="9">HSP-334</strain>
    </source>
</reference>
<evidence type="ECO:0000256" key="2">
    <source>
        <dbReference type="ARBA" id="ARBA00022475"/>
    </source>
</evidence>
<dbReference type="InterPro" id="IPR013685">
    <property type="entry name" value="POTRA_FtsQ_type"/>
</dbReference>
<protein>
    <submittedName>
        <fullName evidence="9">Cell division protein FtsQ/DivIB</fullName>
    </submittedName>
</protein>
<dbReference type="AlphaFoldDB" id="A0AB39VFU2"/>
<accession>A0AB39VFU2</accession>
<evidence type="ECO:0000256" key="4">
    <source>
        <dbReference type="ARBA" id="ARBA00022692"/>
    </source>
</evidence>
<keyword evidence="5" id="KW-1133">Transmembrane helix</keyword>
<evidence type="ECO:0000256" key="3">
    <source>
        <dbReference type="ARBA" id="ARBA00022618"/>
    </source>
</evidence>
<comment type="subcellular location">
    <subcellularLocation>
        <location evidence="1">Membrane</location>
    </subcellularLocation>
</comment>
<evidence type="ECO:0000313" key="9">
    <source>
        <dbReference type="EMBL" id="XDU66786.1"/>
    </source>
</evidence>
<evidence type="ECO:0000256" key="5">
    <source>
        <dbReference type="ARBA" id="ARBA00022989"/>
    </source>
</evidence>
<dbReference type="PANTHER" id="PTHR35851">
    <property type="entry name" value="CELL DIVISION PROTEIN FTSQ"/>
    <property type="match status" value="1"/>
</dbReference>
<feature type="domain" description="POTRA" evidence="8">
    <location>
        <begin position="30"/>
        <end position="98"/>
    </location>
</feature>
<keyword evidence="4" id="KW-0812">Transmembrane</keyword>
<name>A0AB39VFU2_9FUSO</name>
<dbReference type="KEGG" id="lrug:AB8B22_10540"/>
<dbReference type="GO" id="GO:0090529">
    <property type="term" value="P:cell septum assembly"/>
    <property type="evidence" value="ECO:0007669"/>
    <property type="project" value="InterPro"/>
</dbReference>
<dbReference type="RefSeq" id="WP_094079488.1">
    <property type="nucleotide sequence ID" value="NZ_CP165644.1"/>
</dbReference>
<evidence type="ECO:0000259" key="8">
    <source>
        <dbReference type="PROSITE" id="PS51779"/>
    </source>
</evidence>
<organism evidence="9">
    <name type="scientific">Leptotrichia rugosa</name>
    <dbReference type="NCBI Taxonomy" id="3239302"/>
    <lineage>
        <taxon>Bacteria</taxon>
        <taxon>Fusobacteriati</taxon>
        <taxon>Fusobacteriota</taxon>
        <taxon>Fusobacteriia</taxon>
        <taxon>Fusobacteriales</taxon>
        <taxon>Leptotrichiaceae</taxon>
        <taxon>Leptotrichia</taxon>
    </lineage>
</organism>
<dbReference type="InterPro" id="IPR026579">
    <property type="entry name" value="FtsQ"/>
</dbReference>
<keyword evidence="7" id="KW-0131">Cell cycle</keyword>
<gene>
    <name evidence="9" type="ORF">AB8B22_10540</name>
</gene>
<keyword evidence="2" id="KW-1003">Cell membrane</keyword>
<dbReference type="InterPro" id="IPR034746">
    <property type="entry name" value="POTRA"/>
</dbReference>
<sequence>MKNIIKILVILFLLLGIIFFCKRFIDSDYFKVQEVVVTGNTKLLKRDVTEQVEKMKGKNIVYLNTKEIEDFLRNDVRVKKVSITKQFPSKILFNIEERQPYAYVRKGENLFLADNELNIYGDKIEDLPKSMPIIDYTDEASFEGIKTIVSRIKNKDLYSMISEIRKTPKCYEILLVNGVVFKTDTDVTEEKYNDAYKAYDQIIRKEGPLTYIELRYKIIYKK</sequence>
<evidence type="ECO:0000256" key="7">
    <source>
        <dbReference type="ARBA" id="ARBA00023306"/>
    </source>
</evidence>
<keyword evidence="6" id="KW-0472">Membrane</keyword>
<proteinExistence type="predicted"/>
<dbReference type="PROSITE" id="PS51779">
    <property type="entry name" value="POTRA"/>
    <property type="match status" value="1"/>
</dbReference>
<dbReference type="Pfam" id="PF08478">
    <property type="entry name" value="POTRA_1"/>
    <property type="match status" value="1"/>
</dbReference>
<evidence type="ECO:0000256" key="6">
    <source>
        <dbReference type="ARBA" id="ARBA00023136"/>
    </source>
</evidence>
<evidence type="ECO:0000256" key="1">
    <source>
        <dbReference type="ARBA" id="ARBA00004370"/>
    </source>
</evidence>
<dbReference type="Gene3D" id="3.10.20.310">
    <property type="entry name" value="membrane protein fhac"/>
    <property type="match status" value="1"/>
</dbReference>
<dbReference type="GO" id="GO:0016020">
    <property type="term" value="C:membrane"/>
    <property type="evidence" value="ECO:0007669"/>
    <property type="project" value="UniProtKB-SubCell"/>
</dbReference>
<dbReference type="EMBL" id="CP165644">
    <property type="protein sequence ID" value="XDU66786.1"/>
    <property type="molecule type" value="Genomic_DNA"/>
</dbReference>